<dbReference type="EMBL" id="CP041046">
    <property type="protein sequence ID" value="QDE38002.1"/>
    <property type="molecule type" value="Genomic_DNA"/>
</dbReference>
<dbReference type="AlphaFoldDB" id="A0A4Y5YYE5"/>
<proteinExistence type="predicted"/>
<dbReference type="OrthoDB" id="6870503at2"/>
<reference evidence="1 2" key="1">
    <citation type="submission" date="2019-06" db="EMBL/GenBank/DDBJ databases">
        <title>A complete genome sequence for Luteibacter pinisoli MAH-14.</title>
        <authorList>
            <person name="Baltrus D.A."/>
        </authorList>
    </citation>
    <scope>NUCLEOTIDE SEQUENCE [LARGE SCALE GENOMIC DNA]</scope>
    <source>
        <strain evidence="1 2">MAH-14</strain>
    </source>
</reference>
<dbReference type="PROSITE" id="PS51257">
    <property type="entry name" value="PROKAR_LIPOPROTEIN"/>
    <property type="match status" value="1"/>
</dbReference>
<name>A0A4Y5YYE5_9GAMM</name>
<dbReference type="RefSeq" id="WP_139979058.1">
    <property type="nucleotide sequence ID" value="NZ_CP041046.1"/>
</dbReference>
<evidence type="ECO:0000313" key="2">
    <source>
        <dbReference type="Proteomes" id="UP000316093"/>
    </source>
</evidence>
<protein>
    <submittedName>
        <fullName evidence="1">Uncharacterized protein</fullName>
    </submittedName>
</protein>
<gene>
    <name evidence="1" type="ORF">FIV34_01735</name>
</gene>
<accession>A0A4Y5YYE5</accession>
<sequence length="176" mass="18254">MTKNDGRALVLASVISLAACTNGPPVKTLRTPEHADTITLTEPTTYTVLTGLFGNVPWSYTLQPGTYVAEKEDNAGTYFRGPAASVAVHMGNAKGPTWPHVGGIWVPRNGAASPRAYHYGGDAGSSADVDQVGGAVGHLFLAAANKAEAGKIELDPIPTDPAFATAVRAHLHPAAR</sequence>
<evidence type="ECO:0000313" key="1">
    <source>
        <dbReference type="EMBL" id="QDE38002.1"/>
    </source>
</evidence>
<organism evidence="1 2">
    <name type="scientific">Luteibacter pinisoli</name>
    <dbReference type="NCBI Taxonomy" id="2589080"/>
    <lineage>
        <taxon>Bacteria</taxon>
        <taxon>Pseudomonadati</taxon>
        <taxon>Pseudomonadota</taxon>
        <taxon>Gammaproteobacteria</taxon>
        <taxon>Lysobacterales</taxon>
        <taxon>Rhodanobacteraceae</taxon>
        <taxon>Luteibacter</taxon>
    </lineage>
</organism>
<dbReference type="KEGG" id="lpy:FIV34_01735"/>
<keyword evidence="2" id="KW-1185">Reference proteome</keyword>
<dbReference type="Proteomes" id="UP000316093">
    <property type="component" value="Chromosome"/>
</dbReference>